<sequence>MLTVDVSGRTPPFEQIRDQLRAQIVAGDLDVGTRLPSVRRLAADLGVAPGTVARAYRELEQAGLVRTNRRTGTIVAPPAAVGGRSAAEFAAYCVAGMRGLGLTDEQIVAAVQDCLRRDPRPPTDLGT</sequence>
<organism evidence="5">
    <name type="scientific">Actinomyces succiniciruminis</name>
    <dbReference type="NCBI Taxonomy" id="1522002"/>
    <lineage>
        <taxon>Bacteria</taxon>
        <taxon>Bacillati</taxon>
        <taxon>Actinomycetota</taxon>
        <taxon>Actinomycetes</taxon>
        <taxon>Actinomycetales</taxon>
        <taxon>Actinomycetaceae</taxon>
        <taxon>Actinomyces</taxon>
    </lineage>
</organism>
<evidence type="ECO:0000259" key="4">
    <source>
        <dbReference type="PROSITE" id="PS50949"/>
    </source>
</evidence>
<feature type="domain" description="HTH gntR-type" evidence="4">
    <location>
        <begin position="10"/>
        <end position="78"/>
    </location>
</feature>
<dbReference type="GO" id="GO:0003700">
    <property type="term" value="F:DNA-binding transcription factor activity"/>
    <property type="evidence" value="ECO:0007669"/>
    <property type="project" value="InterPro"/>
</dbReference>
<dbReference type="InterPro" id="IPR036388">
    <property type="entry name" value="WH-like_DNA-bd_sf"/>
</dbReference>
<protein>
    <submittedName>
        <fullName evidence="5">Helix_turn_helix gluconate operon transcriptional repressor</fullName>
    </submittedName>
</protein>
<evidence type="ECO:0000256" key="2">
    <source>
        <dbReference type="ARBA" id="ARBA00023125"/>
    </source>
</evidence>
<evidence type="ECO:0000256" key="3">
    <source>
        <dbReference type="ARBA" id="ARBA00023163"/>
    </source>
</evidence>
<keyword evidence="2" id="KW-0238">DNA-binding</keyword>
<keyword evidence="1" id="KW-0805">Transcription regulation</keyword>
<dbReference type="Gene3D" id="1.10.10.10">
    <property type="entry name" value="Winged helix-like DNA-binding domain superfamily/Winged helix DNA-binding domain"/>
    <property type="match status" value="1"/>
</dbReference>
<dbReference type="GO" id="GO:0003677">
    <property type="term" value="F:DNA binding"/>
    <property type="evidence" value="ECO:0007669"/>
    <property type="project" value="UniProtKB-KW"/>
</dbReference>
<evidence type="ECO:0000313" key="5">
    <source>
        <dbReference type="EMBL" id="CED91491.1"/>
    </source>
</evidence>
<dbReference type="PANTHER" id="PTHR38445">
    <property type="entry name" value="HTH-TYPE TRANSCRIPTIONAL REPRESSOR YTRA"/>
    <property type="match status" value="1"/>
</dbReference>
<dbReference type="AlphaFoldDB" id="A0A1L7RC66"/>
<reference evidence="5" key="1">
    <citation type="submission" date="2014-07" db="EMBL/GenBank/DDBJ databases">
        <authorList>
            <person name="Zhang J.E."/>
            <person name="Yang H."/>
            <person name="Guo J."/>
            <person name="Deng Z."/>
            <person name="Luo H."/>
            <person name="Luo M."/>
            <person name="Zhao B."/>
        </authorList>
    </citation>
    <scope>NUCLEOTIDE SEQUENCE</scope>
    <source>
        <strain evidence="5">AM4</strain>
    </source>
</reference>
<proteinExistence type="predicted"/>
<keyword evidence="3" id="KW-0804">Transcription</keyword>
<dbReference type="CDD" id="cd07377">
    <property type="entry name" value="WHTH_GntR"/>
    <property type="match status" value="1"/>
</dbReference>
<dbReference type="InterPro" id="IPR036390">
    <property type="entry name" value="WH_DNA-bd_sf"/>
</dbReference>
<name>A0A1L7RC66_9ACTO</name>
<evidence type="ECO:0000256" key="1">
    <source>
        <dbReference type="ARBA" id="ARBA00023015"/>
    </source>
</evidence>
<gene>
    <name evidence="5" type="ORF">AAM4_1659</name>
</gene>
<dbReference type="SUPFAM" id="SSF46785">
    <property type="entry name" value="Winged helix' DNA-binding domain"/>
    <property type="match status" value="1"/>
</dbReference>
<dbReference type="PROSITE" id="PS50949">
    <property type="entry name" value="HTH_GNTR"/>
    <property type="match status" value="1"/>
</dbReference>
<dbReference type="SMART" id="SM00345">
    <property type="entry name" value="HTH_GNTR"/>
    <property type="match status" value="1"/>
</dbReference>
<dbReference type="PANTHER" id="PTHR38445:SF9">
    <property type="entry name" value="HTH-TYPE TRANSCRIPTIONAL REPRESSOR YTRA"/>
    <property type="match status" value="1"/>
</dbReference>
<dbReference type="InterPro" id="IPR000524">
    <property type="entry name" value="Tscrpt_reg_HTH_GntR"/>
</dbReference>
<accession>A0A1L7RC66</accession>
<dbReference type="Pfam" id="PF00392">
    <property type="entry name" value="GntR"/>
    <property type="match status" value="1"/>
</dbReference>
<dbReference type="EMBL" id="LK995510">
    <property type="protein sequence ID" value="CED91491.1"/>
    <property type="molecule type" value="Genomic_DNA"/>
</dbReference>
<dbReference type="RefSeq" id="WP_210580346.1">
    <property type="nucleotide sequence ID" value="NZ_LK995510.1"/>
</dbReference>